<protein>
    <submittedName>
        <fullName evidence="1">Uncharacterized protein</fullName>
    </submittedName>
</protein>
<sequence>MAIVLLYLCPFFPPPSGLPAGPWESNLLIRFPTATVPISKRFPSPRLRPSSNSDSLLSQSSSWTSNLPFDIDIAQFANEDYIYRFCN</sequence>
<name>A0ACB9NNL7_BAUVA</name>
<organism evidence="1 2">
    <name type="scientific">Bauhinia variegata</name>
    <name type="common">Purple orchid tree</name>
    <name type="synonym">Phanera variegata</name>
    <dbReference type="NCBI Taxonomy" id="167791"/>
    <lineage>
        <taxon>Eukaryota</taxon>
        <taxon>Viridiplantae</taxon>
        <taxon>Streptophyta</taxon>
        <taxon>Embryophyta</taxon>
        <taxon>Tracheophyta</taxon>
        <taxon>Spermatophyta</taxon>
        <taxon>Magnoliopsida</taxon>
        <taxon>eudicotyledons</taxon>
        <taxon>Gunneridae</taxon>
        <taxon>Pentapetalae</taxon>
        <taxon>rosids</taxon>
        <taxon>fabids</taxon>
        <taxon>Fabales</taxon>
        <taxon>Fabaceae</taxon>
        <taxon>Cercidoideae</taxon>
        <taxon>Cercideae</taxon>
        <taxon>Bauhiniinae</taxon>
        <taxon>Bauhinia</taxon>
    </lineage>
</organism>
<reference evidence="1 2" key="1">
    <citation type="journal article" date="2022" name="DNA Res.">
        <title>Chromosomal-level genome assembly of the orchid tree Bauhinia variegata (Leguminosae; Cercidoideae) supports the allotetraploid origin hypothesis of Bauhinia.</title>
        <authorList>
            <person name="Zhong Y."/>
            <person name="Chen Y."/>
            <person name="Zheng D."/>
            <person name="Pang J."/>
            <person name="Liu Y."/>
            <person name="Luo S."/>
            <person name="Meng S."/>
            <person name="Qian L."/>
            <person name="Wei D."/>
            <person name="Dai S."/>
            <person name="Zhou R."/>
        </authorList>
    </citation>
    <scope>NUCLEOTIDE SEQUENCE [LARGE SCALE GENOMIC DNA]</scope>
    <source>
        <strain evidence="1">BV-YZ2020</strain>
    </source>
</reference>
<gene>
    <name evidence="1" type="ORF">L6164_014873</name>
</gene>
<comment type="caution">
    <text evidence="1">The sequence shown here is derived from an EMBL/GenBank/DDBJ whole genome shotgun (WGS) entry which is preliminary data.</text>
</comment>
<evidence type="ECO:0000313" key="2">
    <source>
        <dbReference type="Proteomes" id="UP000828941"/>
    </source>
</evidence>
<keyword evidence="2" id="KW-1185">Reference proteome</keyword>
<evidence type="ECO:0000313" key="1">
    <source>
        <dbReference type="EMBL" id="KAI4336335.1"/>
    </source>
</evidence>
<proteinExistence type="predicted"/>
<dbReference type="EMBL" id="CM039431">
    <property type="protein sequence ID" value="KAI4336335.1"/>
    <property type="molecule type" value="Genomic_DNA"/>
</dbReference>
<dbReference type="Proteomes" id="UP000828941">
    <property type="component" value="Chromosome 6"/>
</dbReference>
<accession>A0ACB9NNL7</accession>